<evidence type="ECO:0000313" key="2">
    <source>
        <dbReference type="Proteomes" id="UP001073227"/>
    </source>
</evidence>
<proteinExistence type="predicted"/>
<keyword evidence="2" id="KW-1185">Reference proteome</keyword>
<evidence type="ECO:0000313" key="1">
    <source>
        <dbReference type="EMBL" id="MCY0147798.1"/>
    </source>
</evidence>
<name>A0ABT3Z814_9HYPH</name>
<dbReference type="Proteomes" id="UP001073227">
    <property type="component" value="Unassembled WGS sequence"/>
</dbReference>
<sequence length="98" mass="11475">MGRQIPSQPAQKTQRVIFAKDEFVESCIDSDMVDLSDAPRLIHQEPWVLYQRQQCYSCGAAFNEVAEVRNGPKVPMRRWQLRVENGHFQVMIVRKTFH</sequence>
<gene>
    <name evidence="1" type="ORF">OEG84_08730</name>
</gene>
<comment type="caution">
    <text evidence="1">The sequence shown here is derived from an EMBL/GenBank/DDBJ whole genome shotgun (WGS) entry which is preliminary data.</text>
</comment>
<protein>
    <submittedName>
        <fullName evidence="1">Uncharacterized protein</fullName>
    </submittedName>
</protein>
<dbReference type="RefSeq" id="WP_267653394.1">
    <property type="nucleotide sequence ID" value="NZ_JAOVZR010000001.1"/>
</dbReference>
<reference evidence="1" key="1">
    <citation type="submission" date="2022-10" db="EMBL/GenBank/DDBJ databases">
        <title>Hoeflea sp. G2-23, isolated from marine algae.</title>
        <authorList>
            <person name="Kristyanto S."/>
            <person name="Kim J.M."/>
            <person name="Jeon C.O."/>
        </authorList>
    </citation>
    <scope>NUCLEOTIDE SEQUENCE</scope>
    <source>
        <strain evidence="1">G2-23</strain>
    </source>
</reference>
<accession>A0ABT3Z814</accession>
<organism evidence="1 2">
    <name type="scientific">Hoeflea algicola</name>
    <dbReference type="NCBI Taxonomy" id="2983763"/>
    <lineage>
        <taxon>Bacteria</taxon>
        <taxon>Pseudomonadati</taxon>
        <taxon>Pseudomonadota</taxon>
        <taxon>Alphaproteobacteria</taxon>
        <taxon>Hyphomicrobiales</taxon>
        <taxon>Rhizobiaceae</taxon>
        <taxon>Hoeflea</taxon>
    </lineage>
</organism>
<dbReference type="EMBL" id="JAOVZR010000001">
    <property type="protein sequence ID" value="MCY0147798.1"/>
    <property type="molecule type" value="Genomic_DNA"/>
</dbReference>